<keyword evidence="1" id="KW-0560">Oxidoreductase</keyword>
<gene>
    <name evidence="4" type="ORF">GCM10011314_12740</name>
</gene>
<dbReference type="GO" id="GO:0000287">
    <property type="term" value="F:magnesium ion binding"/>
    <property type="evidence" value="ECO:0007669"/>
    <property type="project" value="UniProtKB-ARBA"/>
</dbReference>
<dbReference type="SUPFAM" id="SSF52518">
    <property type="entry name" value="Thiamin diphosphate-binding fold (THDP-binding)"/>
    <property type="match status" value="1"/>
</dbReference>
<protein>
    <submittedName>
        <fullName evidence="4">2-oxoglutarate ferredoxin oxidoreductase subunit beta</fullName>
    </submittedName>
</protein>
<dbReference type="InterPro" id="IPR011766">
    <property type="entry name" value="TPP_enzyme_TPP-bd"/>
</dbReference>
<evidence type="ECO:0000256" key="2">
    <source>
        <dbReference type="SAM" id="MobiDB-lite"/>
    </source>
</evidence>
<feature type="region of interest" description="Disordered" evidence="2">
    <location>
        <begin position="1"/>
        <end position="34"/>
    </location>
</feature>
<organism evidence="4 5">
    <name type="scientific">Knoellia flava</name>
    <dbReference type="NCBI Taxonomy" id="913969"/>
    <lineage>
        <taxon>Bacteria</taxon>
        <taxon>Bacillati</taxon>
        <taxon>Actinomycetota</taxon>
        <taxon>Actinomycetes</taxon>
        <taxon>Micrococcales</taxon>
        <taxon>Intrasporangiaceae</taxon>
        <taxon>Knoellia</taxon>
    </lineage>
</organism>
<dbReference type="PANTHER" id="PTHR48084">
    <property type="entry name" value="2-OXOGLUTARATE OXIDOREDUCTASE SUBUNIT KORB-RELATED"/>
    <property type="match status" value="1"/>
</dbReference>
<evidence type="ECO:0000256" key="1">
    <source>
        <dbReference type="ARBA" id="ARBA00023002"/>
    </source>
</evidence>
<feature type="compositionally biased region" description="Low complexity" evidence="2">
    <location>
        <begin position="25"/>
        <end position="34"/>
    </location>
</feature>
<dbReference type="Pfam" id="PF02775">
    <property type="entry name" value="TPP_enzyme_C"/>
    <property type="match status" value="1"/>
</dbReference>
<reference evidence="4" key="1">
    <citation type="journal article" date="2014" name="Int. J. Syst. Evol. Microbiol.">
        <title>Complete genome sequence of Corynebacterium casei LMG S-19264T (=DSM 44701T), isolated from a smear-ripened cheese.</title>
        <authorList>
            <consortium name="US DOE Joint Genome Institute (JGI-PGF)"/>
            <person name="Walter F."/>
            <person name="Albersmeier A."/>
            <person name="Kalinowski J."/>
            <person name="Ruckert C."/>
        </authorList>
    </citation>
    <scope>NUCLEOTIDE SEQUENCE</scope>
    <source>
        <strain evidence="4">CGMCC 1.10749</strain>
    </source>
</reference>
<reference evidence="4" key="2">
    <citation type="submission" date="2020-09" db="EMBL/GenBank/DDBJ databases">
        <authorList>
            <person name="Sun Q."/>
            <person name="Zhou Y."/>
        </authorList>
    </citation>
    <scope>NUCLEOTIDE SEQUENCE</scope>
    <source>
        <strain evidence="4">CGMCC 1.10749</strain>
    </source>
</reference>
<dbReference type="InterPro" id="IPR029061">
    <property type="entry name" value="THDP-binding"/>
</dbReference>
<comment type="caution">
    <text evidence="4">The sequence shown here is derived from an EMBL/GenBank/DDBJ whole genome shotgun (WGS) entry which is preliminary data.</text>
</comment>
<dbReference type="PANTHER" id="PTHR48084:SF4">
    <property type="entry name" value="2-OXOGLUTARATE OXIDOREDUCTASE SUBUNIT KORB"/>
    <property type="match status" value="1"/>
</dbReference>
<sequence>MTTVENPTTTDTASANGASTGGAPNGTTSGGAAARPSGLAGIPLLAPDAPAQTKKEFTSDQEVRWCPGCGDYAILAAVQSFLPELGLKRENITFVSGIGCSSRFPYYLDTYGMHSIHGRAPAIATGLATSRPDQNVWVVTGDGDALSIGGNHLIHALRRNVNMTILLFNNEIYGLTKGQYSPTSRVGQVTKSSPLGSVDQPFNPVSLALGAEATFVARTMDSDRKHLTSILRAAAEHRGTSLVEIYQNCPIFNDGAFDLIKDRTQQEARLVHLLDGEPVQVGPENDRKTLVRMPGGRLEFVDAAAASAEGADVVVHDAGAEDPSQAFALSRLDSPEMTHVPMGIFRSVSRPTYDDGVRAQISAAVDTAGGPASDDDLAALLRGRDTWTVG</sequence>
<feature type="domain" description="Thiamine pyrophosphate enzyme TPP-binding" evidence="3">
    <location>
        <begin position="98"/>
        <end position="245"/>
    </location>
</feature>
<evidence type="ECO:0000313" key="4">
    <source>
        <dbReference type="EMBL" id="GGB74709.1"/>
    </source>
</evidence>
<proteinExistence type="predicted"/>
<dbReference type="CDD" id="cd03375">
    <property type="entry name" value="TPP_OGFOR"/>
    <property type="match status" value="1"/>
</dbReference>
<feature type="compositionally biased region" description="Low complexity" evidence="2">
    <location>
        <begin position="8"/>
        <end position="18"/>
    </location>
</feature>
<evidence type="ECO:0000259" key="3">
    <source>
        <dbReference type="Pfam" id="PF02775"/>
    </source>
</evidence>
<evidence type="ECO:0000313" key="5">
    <source>
        <dbReference type="Proteomes" id="UP000628079"/>
    </source>
</evidence>
<name>A0A8H9FSP8_9MICO</name>
<dbReference type="GO" id="GO:0016625">
    <property type="term" value="F:oxidoreductase activity, acting on the aldehyde or oxo group of donors, iron-sulfur protein as acceptor"/>
    <property type="evidence" value="ECO:0007669"/>
    <property type="project" value="UniProtKB-ARBA"/>
</dbReference>
<dbReference type="GO" id="GO:0045333">
    <property type="term" value="P:cellular respiration"/>
    <property type="evidence" value="ECO:0007669"/>
    <property type="project" value="UniProtKB-ARBA"/>
</dbReference>
<dbReference type="EMBL" id="BMEA01000001">
    <property type="protein sequence ID" value="GGB74709.1"/>
    <property type="molecule type" value="Genomic_DNA"/>
</dbReference>
<dbReference type="Gene3D" id="3.40.50.970">
    <property type="match status" value="1"/>
</dbReference>
<dbReference type="InterPro" id="IPR051457">
    <property type="entry name" value="2-oxoacid:Fd_oxidoreductase"/>
</dbReference>
<dbReference type="Proteomes" id="UP000628079">
    <property type="component" value="Unassembled WGS sequence"/>
</dbReference>
<accession>A0A8H9FSP8</accession>
<dbReference type="AlphaFoldDB" id="A0A8H9FSP8"/>
<dbReference type="GO" id="GO:0030976">
    <property type="term" value="F:thiamine pyrophosphate binding"/>
    <property type="evidence" value="ECO:0007669"/>
    <property type="project" value="InterPro"/>
</dbReference>